<sequence length="485" mass="54938">MEVRTPPHIPRKFSGLSRWLPLLLVTAFVILFFTTWTSLFERWTRWDEGLSHGLLIIAAFFYFFYNSLPWQTYKDPIALRLSLLILLVIFSVTQALAWHLNIFIIEQLAILPLLFLFYASIYGLKTAWQQRLVFALLIFAIPVWDQLNDLLLSMSSNVVGWMVKAIGMPALIEGNSIFIPYGHILIADGCSGIRYFVIALALGYIISLLNHYNIKRMLMTLLVAASIGLFANWIRIFILILVGHETKMQSPLMADHEYFGWILFGCLCLPAIYFAPVVRQPQRSPISLQLPSLLSIIAGIILLASGPLAVWLLTNKPAFTDWQTRLEITSNPANVTLPIPVTLAAGGFHETRRVERDGVAVYINIDHYQRVDKTDKLVPYLPRLFNNESWAIQEQTGSEILPGVLTRFRQKAGIREVVQLQWLEVGPYRTGSMSQAKLLQIPAAITQSPFFTIVTLQTPCDAQACDNVVPVFNDVISDFMLLKDN</sequence>
<keyword evidence="7 8" id="KW-0472">Membrane</keyword>
<reference evidence="9" key="1">
    <citation type="submission" date="2018-07" db="EMBL/GenBank/DDBJ databases">
        <title>Genome assembly of strain Ka43.</title>
        <authorList>
            <person name="Kukolya J."/>
            <person name="Nagy I."/>
            <person name="Horvath B."/>
            <person name="Toth A."/>
        </authorList>
    </citation>
    <scope>NUCLEOTIDE SEQUENCE</scope>
    <source>
        <strain evidence="9">KB43</strain>
    </source>
</reference>
<keyword evidence="3" id="KW-0645">Protease</keyword>
<evidence type="ECO:0000256" key="1">
    <source>
        <dbReference type="ARBA" id="ARBA00004651"/>
    </source>
</evidence>
<dbReference type="GO" id="GO:0005886">
    <property type="term" value="C:plasma membrane"/>
    <property type="evidence" value="ECO:0007669"/>
    <property type="project" value="UniProtKB-SubCell"/>
</dbReference>
<dbReference type="AlphaFoldDB" id="A0A928V4M5"/>
<dbReference type="Proteomes" id="UP000652567">
    <property type="component" value="Unassembled WGS sequence"/>
</dbReference>
<proteinExistence type="predicted"/>
<name>A0A928V4M5_9GAMM</name>
<dbReference type="InterPro" id="IPR013426">
    <property type="entry name" value="EpsH-like"/>
</dbReference>
<evidence type="ECO:0000256" key="3">
    <source>
        <dbReference type="ARBA" id="ARBA00022670"/>
    </source>
</evidence>
<feature type="transmembrane region" description="Helical" evidence="8">
    <location>
        <begin position="77"/>
        <end position="96"/>
    </location>
</feature>
<comment type="caution">
    <text evidence="9">The sequence shown here is derived from an EMBL/GenBank/DDBJ whole genome shotgun (WGS) entry which is preliminary data.</text>
</comment>
<evidence type="ECO:0000256" key="4">
    <source>
        <dbReference type="ARBA" id="ARBA00022692"/>
    </source>
</evidence>
<evidence type="ECO:0000256" key="2">
    <source>
        <dbReference type="ARBA" id="ARBA00022475"/>
    </source>
</evidence>
<feature type="transmembrane region" description="Helical" evidence="8">
    <location>
        <begin position="49"/>
        <end position="65"/>
    </location>
</feature>
<dbReference type="RefSeq" id="WP_193906839.1">
    <property type="nucleotide sequence ID" value="NZ_PRDL01000001.1"/>
</dbReference>
<protein>
    <submittedName>
        <fullName evidence="9">Exosortase</fullName>
        <ecNumber evidence="9">3.4.22.-</ecNumber>
    </submittedName>
</protein>
<dbReference type="GO" id="GO:0006508">
    <property type="term" value="P:proteolysis"/>
    <property type="evidence" value="ECO:0007669"/>
    <property type="project" value="UniProtKB-KW"/>
</dbReference>
<feature type="transmembrane region" description="Helical" evidence="8">
    <location>
        <begin position="290"/>
        <end position="313"/>
    </location>
</feature>
<dbReference type="GO" id="GO:0008233">
    <property type="term" value="F:peptidase activity"/>
    <property type="evidence" value="ECO:0007669"/>
    <property type="project" value="UniProtKB-KW"/>
</dbReference>
<feature type="transmembrane region" description="Helical" evidence="8">
    <location>
        <begin position="20"/>
        <end position="37"/>
    </location>
</feature>
<dbReference type="NCBIfam" id="TIGR04178">
    <property type="entry name" value="exo_archaeo"/>
    <property type="match status" value="1"/>
</dbReference>
<evidence type="ECO:0000256" key="8">
    <source>
        <dbReference type="SAM" id="Phobius"/>
    </source>
</evidence>
<evidence type="ECO:0000313" key="10">
    <source>
        <dbReference type="Proteomes" id="UP000652567"/>
    </source>
</evidence>
<feature type="transmembrane region" description="Helical" evidence="8">
    <location>
        <begin position="192"/>
        <end position="209"/>
    </location>
</feature>
<dbReference type="InterPro" id="IPR019127">
    <property type="entry name" value="Exosortase"/>
</dbReference>
<evidence type="ECO:0000256" key="5">
    <source>
        <dbReference type="ARBA" id="ARBA00022801"/>
    </source>
</evidence>
<evidence type="ECO:0000313" key="9">
    <source>
        <dbReference type="EMBL" id="MBE8716044.1"/>
    </source>
</evidence>
<dbReference type="EC" id="3.4.22.-" evidence="9"/>
<comment type="subcellular location">
    <subcellularLocation>
        <location evidence="1">Cell membrane</location>
        <topology evidence="1">Multi-pass membrane protein</topology>
    </subcellularLocation>
</comment>
<feature type="transmembrane region" description="Helical" evidence="8">
    <location>
        <begin position="221"/>
        <end position="243"/>
    </location>
</feature>
<evidence type="ECO:0000256" key="6">
    <source>
        <dbReference type="ARBA" id="ARBA00022989"/>
    </source>
</evidence>
<keyword evidence="4 8" id="KW-0812">Transmembrane</keyword>
<evidence type="ECO:0000256" key="7">
    <source>
        <dbReference type="ARBA" id="ARBA00023136"/>
    </source>
</evidence>
<gene>
    <name evidence="9" type="primary">xrt</name>
    <name evidence="9" type="ORF">C4F51_02445</name>
</gene>
<feature type="transmembrane region" description="Helical" evidence="8">
    <location>
        <begin position="102"/>
        <end position="124"/>
    </location>
</feature>
<feature type="transmembrane region" description="Helical" evidence="8">
    <location>
        <begin position="131"/>
        <end position="147"/>
    </location>
</feature>
<dbReference type="EMBL" id="PRDL01000001">
    <property type="protein sequence ID" value="MBE8716044.1"/>
    <property type="molecule type" value="Genomic_DNA"/>
</dbReference>
<keyword evidence="10" id="KW-1185">Reference proteome</keyword>
<dbReference type="Pfam" id="PF09721">
    <property type="entry name" value="Exosortase_EpsH"/>
    <property type="match status" value="1"/>
</dbReference>
<feature type="transmembrane region" description="Helical" evidence="8">
    <location>
        <begin position="258"/>
        <end position="278"/>
    </location>
</feature>
<keyword evidence="6 8" id="KW-1133">Transmembrane helix</keyword>
<dbReference type="NCBIfam" id="TIGR02602">
    <property type="entry name" value="8TM_EpsH"/>
    <property type="match status" value="1"/>
</dbReference>
<keyword evidence="2" id="KW-1003">Cell membrane</keyword>
<dbReference type="InterPro" id="IPR026392">
    <property type="entry name" value="Exo/Archaeosortase_dom"/>
</dbReference>
<organism evidence="9 10">
    <name type="scientific">Cellvibrio polysaccharolyticus</name>
    <dbReference type="NCBI Taxonomy" id="2082724"/>
    <lineage>
        <taxon>Bacteria</taxon>
        <taxon>Pseudomonadati</taxon>
        <taxon>Pseudomonadota</taxon>
        <taxon>Gammaproteobacteria</taxon>
        <taxon>Cellvibrionales</taxon>
        <taxon>Cellvibrionaceae</taxon>
        <taxon>Cellvibrio</taxon>
    </lineage>
</organism>
<accession>A0A928V4M5</accession>
<keyword evidence="5 9" id="KW-0378">Hydrolase</keyword>